<dbReference type="PANTHER" id="PTHR42740:SF1">
    <property type="entry name" value="RIBONUCLEASE VAPC3"/>
    <property type="match status" value="1"/>
</dbReference>
<feature type="domain" description="PIN" evidence="7">
    <location>
        <begin position="3"/>
        <end position="123"/>
    </location>
</feature>
<evidence type="ECO:0000256" key="5">
    <source>
        <dbReference type="ARBA" id="ARBA00022842"/>
    </source>
</evidence>
<protein>
    <recommendedName>
        <fullName evidence="6">Ribonuclease VapC</fullName>
        <shortName evidence="6">RNase VapC</shortName>
        <ecNumber evidence="6">3.1.-.-</ecNumber>
    </recommendedName>
    <alternativeName>
        <fullName evidence="6">Toxin VapC</fullName>
    </alternativeName>
</protein>
<evidence type="ECO:0000256" key="6">
    <source>
        <dbReference type="HAMAP-Rule" id="MF_00265"/>
    </source>
</evidence>
<feature type="binding site" evidence="6">
    <location>
        <position position="6"/>
    </location>
    <ligand>
        <name>Mg(2+)</name>
        <dbReference type="ChEBI" id="CHEBI:18420"/>
    </ligand>
</feature>
<keyword evidence="1 6" id="KW-1277">Toxin-antitoxin system</keyword>
<keyword evidence="4 6" id="KW-0378">Hydrolase</keyword>
<feature type="binding site" evidence="6">
    <location>
        <position position="97"/>
    </location>
    <ligand>
        <name>Mg(2+)</name>
        <dbReference type="ChEBI" id="CHEBI:18420"/>
    </ligand>
</feature>
<evidence type="ECO:0000256" key="2">
    <source>
        <dbReference type="ARBA" id="ARBA00022722"/>
    </source>
</evidence>
<evidence type="ECO:0000256" key="3">
    <source>
        <dbReference type="ARBA" id="ARBA00022723"/>
    </source>
</evidence>
<dbReference type="EMBL" id="BTPE01000004">
    <property type="protein sequence ID" value="GMQ33074.1"/>
    <property type="molecule type" value="Genomic_DNA"/>
</dbReference>
<dbReference type="InterPro" id="IPR029060">
    <property type="entry name" value="PIN-like_dom_sf"/>
</dbReference>
<accession>A0ABQ6PYS7</accession>
<keyword evidence="9" id="KW-1185">Reference proteome</keyword>
<keyword evidence="3 6" id="KW-0479">Metal-binding</keyword>
<dbReference type="EC" id="3.1.-.-" evidence="6"/>
<evidence type="ECO:0000313" key="8">
    <source>
        <dbReference type="EMBL" id="GMQ33074.1"/>
    </source>
</evidence>
<dbReference type="HAMAP" id="MF_00265">
    <property type="entry name" value="VapC_Nob1"/>
    <property type="match status" value="1"/>
</dbReference>
<gene>
    <name evidence="8" type="primary">vapc11</name>
    <name evidence="6" type="synonym">vapC</name>
    <name evidence="8" type="ORF">Ataiwa_13460</name>
</gene>
<dbReference type="PANTHER" id="PTHR42740">
    <property type="entry name" value="RIBONUCLEASE VAPC3"/>
    <property type="match status" value="1"/>
</dbReference>
<sequence>MQVLVDTSAWIHFFRDSDPVIREKVKVLLFEDKAVICPIILQEILQGIKTEKEAERISHFLNFIPKLKVDPYLVAIGSAEIFRRCRKEGITIRKSPDCQIAFFANLEGIPLLHDDRDFSQIGKVIHLEFF</sequence>
<proteinExistence type="inferred from homology"/>
<reference evidence="8 9" key="1">
    <citation type="submission" date="2023-08" db="EMBL/GenBank/DDBJ databases">
        <title>Draft genome sequence of Algoriphagus taiwanensis.</title>
        <authorList>
            <person name="Takatani N."/>
            <person name="Hosokawa M."/>
            <person name="Sawabe T."/>
        </authorList>
    </citation>
    <scope>NUCLEOTIDE SEQUENCE [LARGE SCALE GENOMIC DNA]</scope>
    <source>
        <strain evidence="8 9">JCM 19755</strain>
    </source>
</reference>
<organism evidence="8 9">
    <name type="scientific">Algoriphagus taiwanensis</name>
    <dbReference type="NCBI Taxonomy" id="1445656"/>
    <lineage>
        <taxon>Bacteria</taxon>
        <taxon>Pseudomonadati</taxon>
        <taxon>Bacteroidota</taxon>
        <taxon>Cytophagia</taxon>
        <taxon>Cytophagales</taxon>
        <taxon>Cyclobacteriaceae</taxon>
        <taxon>Algoriphagus</taxon>
    </lineage>
</organism>
<dbReference type="SUPFAM" id="SSF88723">
    <property type="entry name" value="PIN domain-like"/>
    <property type="match status" value="1"/>
</dbReference>
<dbReference type="Proteomes" id="UP001307705">
    <property type="component" value="Unassembled WGS sequence"/>
</dbReference>
<keyword evidence="5 6" id="KW-0460">Magnesium</keyword>
<dbReference type="InterPro" id="IPR002716">
    <property type="entry name" value="PIN_dom"/>
</dbReference>
<dbReference type="RefSeq" id="WP_420915727.1">
    <property type="nucleotide sequence ID" value="NZ_BTPE01000004.1"/>
</dbReference>
<comment type="cofactor">
    <cofactor evidence="6">
        <name>Mg(2+)</name>
        <dbReference type="ChEBI" id="CHEBI:18420"/>
    </cofactor>
</comment>
<evidence type="ECO:0000313" key="9">
    <source>
        <dbReference type="Proteomes" id="UP001307705"/>
    </source>
</evidence>
<comment type="similarity">
    <text evidence="6">Belongs to the PINc/VapC protein family.</text>
</comment>
<evidence type="ECO:0000256" key="4">
    <source>
        <dbReference type="ARBA" id="ARBA00022801"/>
    </source>
</evidence>
<dbReference type="Pfam" id="PF01850">
    <property type="entry name" value="PIN"/>
    <property type="match status" value="1"/>
</dbReference>
<comment type="caution">
    <text evidence="8">The sequence shown here is derived from an EMBL/GenBank/DDBJ whole genome shotgun (WGS) entry which is preliminary data.</text>
</comment>
<keyword evidence="6" id="KW-0800">Toxin</keyword>
<dbReference type="Gene3D" id="3.40.50.1010">
    <property type="entry name" value="5'-nuclease"/>
    <property type="match status" value="1"/>
</dbReference>
<comment type="function">
    <text evidence="6">Toxic component of a toxin-antitoxin (TA) system. An RNase.</text>
</comment>
<dbReference type="InterPro" id="IPR022907">
    <property type="entry name" value="VapC_family"/>
</dbReference>
<evidence type="ECO:0000256" key="1">
    <source>
        <dbReference type="ARBA" id="ARBA00022649"/>
    </source>
</evidence>
<dbReference type="InterPro" id="IPR051749">
    <property type="entry name" value="PINc/VapC_TA_RNase"/>
</dbReference>
<keyword evidence="2 6" id="KW-0540">Nuclease</keyword>
<name>A0ABQ6PYS7_9BACT</name>
<evidence type="ECO:0000259" key="7">
    <source>
        <dbReference type="Pfam" id="PF01850"/>
    </source>
</evidence>